<accession>A0A8H7W3Y8</accession>
<reference evidence="1" key="1">
    <citation type="submission" date="2021-01" db="EMBL/GenBank/DDBJ databases">
        <title>Metabolic potential, ecology and presence of endohyphal bacteria is reflected in genomic diversity of Mucoromycotina.</title>
        <authorList>
            <person name="Muszewska A."/>
            <person name="Okrasinska A."/>
            <person name="Steczkiewicz K."/>
            <person name="Drgas O."/>
            <person name="Orlowska M."/>
            <person name="Perlinska-Lenart U."/>
            <person name="Aleksandrzak-Piekarczyk T."/>
            <person name="Szatraj K."/>
            <person name="Zielenkiewicz U."/>
            <person name="Pilsyk S."/>
            <person name="Malc E."/>
            <person name="Mieczkowski P."/>
            <person name="Kruszewska J.S."/>
            <person name="Biernat P."/>
            <person name="Pawlowska J."/>
        </authorList>
    </citation>
    <scope>NUCLEOTIDE SEQUENCE</scope>
    <source>
        <strain evidence="1">WA0000018081</strain>
    </source>
</reference>
<keyword evidence="2" id="KW-1185">Reference proteome</keyword>
<proteinExistence type="predicted"/>
<evidence type="ECO:0000313" key="1">
    <source>
        <dbReference type="EMBL" id="KAG2237684.1"/>
    </source>
</evidence>
<dbReference type="AlphaFoldDB" id="A0A8H7W3Y8"/>
<protein>
    <submittedName>
        <fullName evidence="1">Uncharacterized protein</fullName>
    </submittedName>
</protein>
<evidence type="ECO:0000313" key="2">
    <source>
        <dbReference type="Proteomes" id="UP000613177"/>
    </source>
</evidence>
<organism evidence="1 2">
    <name type="scientific">Thamnidium elegans</name>
    <dbReference type="NCBI Taxonomy" id="101142"/>
    <lineage>
        <taxon>Eukaryota</taxon>
        <taxon>Fungi</taxon>
        <taxon>Fungi incertae sedis</taxon>
        <taxon>Mucoromycota</taxon>
        <taxon>Mucoromycotina</taxon>
        <taxon>Mucoromycetes</taxon>
        <taxon>Mucorales</taxon>
        <taxon>Mucorineae</taxon>
        <taxon>Mucoraceae</taxon>
        <taxon>Thamnidium</taxon>
    </lineage>
</organism>
<name>A0A8H7W3Y8_9FUNG</name>
<dbReference type="EMBL" id="JAEPRE010000003">
    <property type="protein sequence ID" value="KAG2237684.1"/>
    <property type="molecule type" value="Genomic_DNA"/>
</dbReference>
<sequence>MEWVKEFVEEYKATKKRMNWKTCIDEGRNADYLGSLIQNKTLNNLAYSILLEEAKYEMNLALKPSSSKVLNLVGGATTSMFEDFFRKHYTTKLEIAKNPKSSIATGMTDQMNNLYDRIVEKTNEGFLCLENVSKISQSKLPS</sequence>
<comment type="caution">
    <text evidence="1">The sequence shown here is derived from an EMBL/GenBank/DDBJ whole genome shotgun (WGS) entry which is preliminary data.</text>
</comment>
<gene>
    <name evidence="1" type="ORF">INT48_009622</name>
</gene>
<dbReference type="Proteomes" id="UP000613177">
    <property type="component" value="Unassembled WGS sequence"/>
</dbReference>